<protein>
    <submittedName>
        <fullName evidence="2">Uncharacterized protein</fullName>
    </submittedName>
</protein>
<dbReference type="Proteomes" id="UP000828390">
    <property type="component" value="Unassembled WGS sequence"/>
</dbReference>
<dbReference type="AlphaFoldDB" id="A0A9D4N844"/>
<feature type="region of interest" description="Disordered" evidence="1">
    <location>
        <begin position="1"/>
        <end position="68"/>
    </location>
</feature>
<evidence type="ECO:0000313" key="3">
    <source>
        <dbReference type="Proteomes" id="UP000828390"/>
    </source>
</evidence>
<comment type="caution">
    <text evidence="2">The sequence shown here is derived from an EMBL/GenBank/DDBJ whole genome shotgun (WGS) entry which is preliminary data.</text>
</comment>
<dbReference type="EMBL" id="JAIWYP010000001">
    <property type="protein sequence ID" value="KAH3889791.1"/>
    <property type="molecule type" value="Genomic_DNA"/>
</dbReference>
<reference evidence="2" key="1">
    <citation type="journal article" date="2019" name="bioRxiv">
        <title>The Genome of the Zebra Mussel, Dreissena polymorpha: A Resource for Invasive Species Research.</title>
        <authorList>
            <person name="McCartney M.A."/>
            <person name="Auch B."/>
            <person name="Kono T."/>
            <person name="Mallez S."/>
            <person name="Zhang Y."/>
            <person name="Obille A."/>
            <person name="Becker A."/>
            <person name="Abrahante J.E."/>
            <person name="Garbe J."/>
            <person name="Badalamenti J.P."/>
            <person name="Herman A."/>
            <person name="Mangelson H."/>
            <person name="Liachko I."/>
            <person name="Sullivan S."/>
            <person name="Sone E.D."/>
            <person name="Koren S."/>
            <person name="Silverstein K.A.T."/>
            <person name="Beckman K.B."/>
            <person name="Gohl D.M."/>
        </authorList>
    </citation>
    <scope>NUCLEOTIDE SEQUENCE</scope>
    <source>
        <strain evidence="2">Duluth1</strain>
        <tissue evidence="2">Whole animal</tissue>
    </source>
</reference>
<proteinExistence type="predicted"/>
<name>A0A9D4N844_DREPO</name>
<organism evidence="2 3">
    <name type="scientific">Dreissena polymorpha</name>
    <name type="common">Zebra mussel</name>
    <name type="synonym">Mytilus polymorpha</name>
    <dbReference type="NCBI Taxonomy" id="45954"/>
    <lineage>
        <taxon>Eukaryota</taxon>
        <taxon>Metazoa</taxon>
        <taxon>Spiralia</taxon>
        <taxon>Lophotrochozoa</taxon>
        <taxon>Mollusca</taxon>
        <taxon>Bivalvia</taxon>
        <taxon>Autobranchia</taxon>
        <taxon>Heteroconchia</taxon>
        <taxon>Euheterodonta</taxon>
        <taxon>Imparidentia</taxon>
        <taxon>Neoheterodontei</taxon>
        <taxon>Myida</taxon>
        <taxon>Dreissenoidea</taxon>
        <taxon>Dreissenidae</taxon>
        <taxon>Dreissena</taxon>
    </lineage>
</organism>
<keyword evidence="3" id="KW-1185">Reference proteome</keyword>
<evidence type="ECO:0000313" key="2">
    <source>
        <dbReference type="EMBL" id="KAH3889791.1"/>
    </source>
</evidence>
<accession>A0A9D4N844</accession>
<sequence length="68" mass="7537">MRGGVKKTNNVGTSAGTDRVATKGQQSACTDREATKRQHKHMYRQRGDERAAQAHVQTERRRKGGKSA</sequence>
<evidence type="ECO:0000256" key="1">
    <source>
        <dbReference type="SAM" id="MobiDB-lite"/>
    </source>
</evidence>
<feature type="compositionally biased region" description="Polar residues" evidence="1">
    <location>
        <begin position="7"/>
        <end position="16"/>
    </location>
</feature>
<reference evidence="2" key="2">
    <citation type="submission" date="2020-11" db="EMBL/GenBank/DDBJ databases">
        <authorList>
            <person name="McCartney M.A."/>
            <person name="Auch B."/>
            <person name="Kono T."/>
            <person name="Mallez S."/>
            <person name="Becker A."/>
            <person name="Gohl D.M."/>
            <person name="Silverstein K.A.T."/>
            <person name="Koren S."/>
            <person name="Bechman K.B."/>
            <person name="Herman A."/>
            <person name="Abrahante J.E."/>
            <person name="Garbe J."/>
        </authorList>
    </citation>
    <scope>NUCLEOTIDE SEQUENCE</scope>
    <source>
        <strain evidence="2">Duluth1</strain>
        <tissue evidence="2">Whole animal</tissue>
    </source>
</reference>
<gene>
    <name evidence="2" type="ORF">DPMN_013855</name>
</gene>